<name>A0A9D9ESE1_9BACT</name>
<dbReference type="InterPro" id="IPR036942">
    <property type="entry name" value="Beta-barrel_TonB_sf"/>
</dbReference>
<dbReference type="Pfam" id="PF00593">
    <property type="entry name" value="TonB_dep_Rec_b-barrel"/>
    <property type="match status" value="1"/>
</dbReference>
<protein>
    <submittedName>
        <fullName evidence="14">TonB-dependent receptor</fullName>
    </submittedName>
</protein>
<dbReference type="GO" id="GO:0015344">
    <property type="term" value="F:siderophore uptake transmembrane transporter activity"/>
    <property type="evidence" value="ECO:0007669"/>
    <property type="project" value="TreeGrafter"/>
</dbReference>
<dbReference type="InterPro" id="IPR037066">
    <property type="entry name" value="Plug_dom_sf"/>
</dbReference>
<organism evidence="14 15">
    <name type="scientific">Candidatus Cryptobacteroides intestinavium</name>
    <dbReference type="NCBI Taxonomy" id="2840766"/>
    <lineage>
        <taxon>Bacteria</taxon>
        <taxon>Pseudomonadati</taxon>
        <taxon>Bacteroidota</taxon>
        <taxon>Bacteroidia</taxon>
        <taxon>Bacteroidales</taxon>
        <taxon>Candidatus Cryptobacteroides</taxon>
    </lineage>
</organism>
<feature type="domain" description="TonB-dependent receptor plug" evidence="13">
    <location>
        <begin position="61"/>
        <end position="147"/>
    </location>
</feature>
<dbReference type="InterPro" id="IPR039426">
    <property type="entry name" value="TonB-dep_rcpt-like"/>
</dbReference>
<dbReference type="EMBL" id="JADIMI010000056">
    <property type="protein sequence ID" value="MBO8452362.1"/>
    <property type="molecule type" value="Genomic_DNA"/>
</dbReference>
<evidence type="ECO:0000259" key="13">
    <source>
        <dbReference type="Pfam" id="PF07715"/>
    </source>
</evidence>
<keyword evidence="3" id="KW-1134">Transmembrane beta strand</keyword>
<evidence type="ECO:0000256" key="5">
    <source>
        <dbReference type="ARBA" id="ARBA00022729"/>
    </source>
</evidence>
<evidence type="ECO:0000256" key="8">
    <source>
        <dbReference type="ARBA" id="ARBA00023170"/>
    </source>
</evidence>
<dbReference type="InterPro" id="IPR012910">
    <property type="entry name" value="Plug_dom"/>
</dbReference>
<evidence type="ECO:0000256" key="3">
    <source>
        <dbReference type="ARBA" id="ARBA00022452"/>
    </source>
</evidence>
<reference evidence="14" key="2">
    <citation type="journal article" date="2021" name="PeerJ">
        <title>Extensive microbial diversity within the chicken gut microbiome revealed by metagenomics and culture.</title>
        <authorList>
            <person name="Gilroy R."/>
            <person name="Ravi A."/>
            <person name="Getino M."/>
            <person name="Pursley I."/>
            <person name="Horton D.L."/>
            <person name="Alikhan N.F."/>
            <person name="Baker D."/>
            <person name="Gharbi K."/>
            <person name="Hall N."/>
            <person name="Watson M."/>
            <person name="Adriaenssens E.M."/>
            <person name="Foster-Nyarko E."/>
            <person name="Jarju S."/>
            <person name="Secka A."/>
            <person name="Antonio M."/>
            <person name="Oren A."/>
            <person name="Chaudhuri R.R."/>
            <person name="La Ragione R."/>
            <person name="Hildebrand F."/>
            <person name="Pallen M.J."/>
        </authorList>
    </citation>
    <scope>NUCLEOTIDE SEQUENCE</scope>
    <source>
        <strain evidence="14">B1-20833</strain>
    </source>
</reference>
<dbReference type="SUPFAM" id="SSF56935">
    <property type="entry name" value="Porins"/>
    <property type="match status" value="1"/>
</dbReference>
<comment type="similarity">
    <text evidence="10">Belongs to the TonB-dependent receptor family.</text>
</comment>
<feature type="signal peptide" evidence="11">
    <location>
        <begin position="1"/>
        <end position="39"/>
    </location>
</feature>
<dbReference type="Proteomes" id="UP000823661">
    <property type="component" value="Unassembled WGS sequence"/>
</dbReference>
<evidence type="ECO:0000256" key="6">
    <source>
        <dbReference type="ARBA" id="ARBA00023077"/>
    </source>
</evidence>
<keyword evidence="2" id="KW-0813">Transport</keyword>
<dbReference type="GO" id="GO:0044718">
    <property type="term" value="P:siderophore transmembrane transport"/>
    <property type="evidence" value="ECO:0007669"/>
    <property type="project" value="TreeGrafter"/>
</dbReference>
<keyword evidence="6 10" id="KW-0798">TonB box</keyword>
<evidence type="ECO:0000256" key="10">
    <source>
        <dbReference type="RuleBase" id="RU003357"/>
    </source>
</evidence>
<keyword evidence="7 10" id="KW-0472">Membrane</keyword>
<dbReference type="GO" id="GO:0009279">
    <property type="term" value="C:cell outer membrane"/>
    <property type="evidence" value="ECO:0007669"/>
    <property type="project" value="UniProtKB-SubCell"/>
</dbReference>
<dbReference type="Gene3D" id="2.40.170.20">
    <property type="entry name" value="TonB-dependent receptor, beta-barrel domain"/>
    <property type="match status" value="1"/>
</dbReference>
<comment type="subcellular location">
    <subcellularLocation>
        <location evidence="1">Cell outer membrane</location>
        <topology evidence="1">Multi-pass membrane protein</topology>
    </subcellularLocation>
</comment>
<evidence type="ECO:0000256" key="4">
    <source>
        <dbReference type="ARBA" id="ARBA00022692"/>
    </source>
</evidence>
<evidence type="ECO:0000259" key="12">
    <source>
        <dbReference type="Pfam" id="PF00593"/>
    </source>
</evidence>
<dbReference type="AlphaFoldDB" id="A0A9D9ESE1"/>
<dbReference type="InterPro" id="IPR000531">
    <property type="entry name" value="Beta-barrel_TonB"/>
</dbReference>
<evidence type="ECO:0000256" key="9">
    <source>
        <dbReference type="ARBA" id="ARBA00023237"/>
    </source>
</evidence>
<feature type="domain" description="TonB-dependent receptor-like beta-barrel" evidence="12">
    <location>
        <begin position="325"/>
        <end position="686"/>
    </location>
</feature>
<comment type="caution">
    <text evidence="14">The sequence shown here is derived from an EMBL/GenBank/DDBJ whole genome shotgun (WGS) entry which is preliminary data.</text>
</comment>
<evidence type="ECO:0000256" key="7">
    <source>
        <dbReference type="ARBA" id="ARBA00023136"/>
    </source>
</evidence>
<evidence type="ECO:0000313" key="15">
    <source>
        <dbReference type="Proteomes" id="UP000823661"/>
    </source>
</evidence>
<evidence type="ECO:0000256" key="1">
    <source>
        <dbReference type="ARBA" id="ARBA00004571"/>
    </source>
</evidence>
<gene>
    <name evidence="14" type="ORF">IAC06_05710</name>
</gene>
<sequence length="712" mass="78942">MKICRQYFPENAFKAASAACRLLAMALCMLAAASLSLSARTSAGTDSLAVATVLADRTQRTAPSDSISGERLESAQNVADAIRVFGGIQLKDYGGVGGLKTVNVRSMGSEHTGVFIDGIQIGNAQNAQVDLGRFSTEDLASISLCSGLNEGVLLSAKEYSSGASVYLHTARPDFSDGRSFHGKVRIRGGSFGTVSPYIRWEQRLGRKISASASIEYLGADGRYMFRCRKEAVTADGIQTGYDTTMVRSNSDIHALRAQADIYGPITGGEWSVKAYFYGSGRGLPGAVVRHPEQLSTASDRQEDRNIFIQGRMRRNAGRKCTFMLRWRYANDWMRFHNDPSRDPSAMPVDDSYLQQEAYISISGYVRLFPWWKVSIAADAQFNSLDSDKRDSVYPRRGAFWGAAFTGFALKRLTVTAGAVYNLTADYWNMSGQETGVAPDSRCRDFRNVVSPAMTFRYTPFGSRLLGIGGFVRRSYRMPTFNDLYYVDFGNVSLRPEDAMQYDLRLDCTLNPAAGWTLSAKAEGYYYNIKDKIVAVPTSSQFRWTMYNIGHSHITGAEGLISWEYRTDDGTADAAWRDISGHRTRKGGLTAGMTARYTFQRAMDVSRPGTSTYGGQIPYIPRHSGSVTASVAWKGWRADYSFIYTGIRYSSSANLVSTLMQPWTTHDITLSRKFGTGLTFRLTVNNILNRQYEIVPGYPMPRCNFLVSAEYAF</sequence>
<feature type="chain" id="PRO_5039644697" evidence="11">
    <location>
        <begin position="40"/>
        <end position="712"/>
    </location>
</feature>
<dbReference type="Gene3D" id="2.170.130.10">
    <property type="entry name" value="TonB-dependent receptor, plug domain"/>
    <property type="match status" value="1"/>
</dbReference>
<evidence type="ECO:0000256" key="11">
    <source>
        <dbReference type="SAM" id="SignalP"/>
    </source>
</evidence>
<keyword evidence="4" id="KW-0812">Transmembrane</keyword>
<keyword evidence="5 11" id="KW-0732">Signal</keyword>
<proteinExistence type="inferred from homology"/>
<evidence type="ECO:0000256" key="2">
    <source>
        <dbReference type="ARBA" id="ARBA00022448"/>
    </source>
</evidence>
<evidence type="ECO:0000313" key="14">
    <source>
        <dbReference type="EMBL" id="MBO8452362.1"/>
    </source>
</evidence>
<keyword evidence="9" id="KW-0998">Cell outer membrane</keyword>
<keyword evidence="8 14" id="KW-0675">Receptor</keyword>
<dbReference type="Pfam" id="PF07715">
    <property type="entry name" value="Plug"/>
    <property type="match status" value="1"/>
</dbReference>
<dbReference type="PANTHER" id="PTHR30069:SF29">
    <property type="entry name" value="HEMOGLOBIN AND HEMOGLOBIN-HAPTOGLOBIN-BINDING PROTEIN 1-RELATED"/>
    <property type="match status" value="1"/>
</dbReference>
<accession>A0A9D9ESE1</accession>
<reference evidence="14" key="1">
    <citation type="submission" date="2020-10" db="EMBL/GenBank/DDBJ databases">
        <authorList>
            <person name="Gilroy R."/>
        </authorList>
    </citation>
    <scope>NUCLEOTIDE SEQUENCE</scope>
    <source>
        <strain evidence="14">B1-20833</strain>
    </source>
</reference>
<dbReference type="PANTHER" id="PTHR30069">
    <property type="entry name" value="TONB-DEPENDENT OUTER MEMBRANE RECEPTOR"/>
    <property type="match status" value="1"/>
</dbReference>